<protein>
    <submittedName>
        <fullName evidence="2">Uncharacterized protein</fullName>
    </submittedName>
</protein>
<reference evidence="3" key="1">
    <citation type="journal article" date="2019" name="Int. J. Syst. Evol. Microbiol.">
        <title>The Global Catalogue of Microorganisms (GCM) 10K type strain sequencing project: providing services to taxonomists for standard genome sequencing and annotation.</title>
        <authorList>
            <consortium name="The Broad Institute Genomics Platform"/>
            <consortium name="The Broad Institute Genome Sequencing Center for Infectious Disease"/>
            <person name="Wu L."/>
            <person name="Ma J."/>
        </authorList>
    </citation>
    <scope>NUCLEOTIDE SEQUENCE [LARGE SCALE GENOMIC DNA]</scope>
    <source>
        <strain evidence="3">CGMCC 1.12376</strain>
    </source>
</reference>
<keyword evidence="1" id="KW-0812">Transmembrane</keyword>
<comment type="caution">
    <text evidence="2">The sequence shown here is derived from an EMBL/GenBank/DDBJ whole genome shotgun (WGS) entry which is preliminary data.</text>
</comment>
<evidence type="ECO:0000313" key="3">
    <source>
        <dbReference type="Proteomes" id="UP001597221"/>
    </source>
</evidence>
<dbReference type="RefSeq" id="WP_379596154.1">
    <property type="nucleotide sequence ID" value="NZ_JBHUDE010000015.1"/>
</dbReference>
<evidence type="ECO:0000256" key="1">
    <source>
        <dbReference type="SAM" id="Phobius"/>
    </source>
</evidence>
<proteinExistence type="predicted"/>
<organism evidence="2 3">
    <name type="scientific">Oceanobacillus luteolus</name>
    <dbReference type="NCBI Taxonomy" id="1274358"/>
    <lineage>
        <taxon>Bacteria</taxon>
        <taxon>Bacillati</taxon>
        <taxon>Bacillota</taxon>
        <taxon>Bacilli</taxon>
        <taxon>Bacillales</taxon>
        <taxon>Bacillaceae</taxon>
        <taxon>Oceanobacillus</taxon>
    </lineage>
</organism>
<keyword evidence="3" id="KW-1185">Reference proteome</keyword>
<evidence type="ECO:0000313" key="2">
    <source>
        <dbReference type="EMBL" id="MFD1606832.1"/>
    </source>
</evidence>
<name>A0ABW4HP12_9BACI</name>
<keyword evidence="1" id="KW-1133">Transmembrane helix</keyword>
<feature type="transmembrane region" description="Helical" evidence="1">
    <location>
        <begin position="67"/>
        <end position="94"/>
    </location>
</feature>
<dbReference type="EMBL" id="JBHUDE010000015">
    <property type="protein sequence ID" value="MFD1606832.1"/>
    <property type="molecule type" value="Genomic_DNA"/>
</dbReference>
<gene>
    <name evidence="2" type="ORF">ACFSBH_04115</name>
</gene>
<sequence length="98" mass="11390">MMIKKLKIIMIFDITPNLLLARKPNKAPRGLIIKTSNQKLYPSCNIKLGNHNAIPTRRQMTDNQNHYLFDVFFIEVLPVPYYPVYPAILLIFFVGRVS</sequence>
<keyword evidence="1" id="KW-0472">Membrane</keyword>
<dbReference type="Proteomes" id="UP001597221">
    <property type="component" value="Unassembled WGS sequence"/>
</dbReference>
<accession>A0ABW4HP12</accession>